<evidence type="ECO:0000313" key="2">
    <source>
        <dbReference type="EMBL" id="MCP3734624.1"/>
    </source>
</evidence>
<proteinExistence type="predicted"/>
<evidence type="ECO:0000313" key="3">
    <source>
        <dbReference type="Proteomes" id="UP001139486"/>
    </source>
</evidence>
<name>A0A9X2HSG6_9SPHN</name>
<keyword evidence="1" id="KW-0732">Signal</keyword>
<dbReference type="AlphaFoldDB" id="A0A9X2HSG6"/>
<dbReference type="Proteomes" id="UP001139486">
    <property type="component" value="Unassembled WGS sequence"/>
</dbReference>
<feature type="signal peptide" evidence="1">
    <location>
        <begin position="1"/>
        <end position="19"/>
    </location>
</feature>
<keyword evidence="3" id="KW-1185">Reference proteome</keyword>
<dbReference type="InterPro" id="IPR019613">
    <property type="entry name" value="DUF4198"/>
</dbReference>
<comment type="caution">
    <text evidence="2">The sequence shown here is derived from an EMBL/GenBank/DDBJ whole genome shotgun (WGS) entry which is preliminary data.</text>
</comment>
<protein>
    <submittedName>
        <fullName evidence="2">DUF4198 domain-containing protein</fullName>
    </submittedName>
</protein>
<accession>A0A9X2HSG6</accession>
<reference evidence="2" key="1">
    <citation type="submission" date="2022-05" db="EMBL/GenBank/DDBJ databases">
        <title>Sphingomonas sp. strain RP10 Genome sequencing and assembly.</title>
        <authorList>
            <person name="Kim I."/>
        </authorList>
    </citation>
    <scope>NUCLEOTIDE SEQUENCE</scope>
    <source>
        <strain evidence="2">RP10</strain>
    </source>
</reference>
<evidence type="ECO:0000256" key="1">
    <source>
        <dbReference type="SAM" id="SignalP"/>
    </source>
</evidence>
<sequence length="271" mass="29731">MRAFVAAALALALTGSAAAHEFWIQPGRFRLSPGETTSLAVLVGHGAERERWRMRLRRIVRFASIGPDGAETDRRATLDEAPGAPDAALRFEGQGLHVLVMETNDALSSLPADKFAAYLAEEGLTSAIADRRREGKEGEAGRERYSRRAKALVQVGRVGPGTIRATRPLGLTLEITPEVDPYRRSADTAFPLRVTYRGRPLAGARVTMTDLAADARPATTRVTDQRGRAVFPLRRTGDWLFGTIWTRRVQNDPDADYETVFSSLSLGFPSR</sequence>
<organism evidence="2 3">
    <name type="scientific">Sphingomonas liriopis</name>
    <dbReference type="NCBI Taxonomy" id="2949094"/>
    <lineage>
        <taxon>Bacteria</taxon>
        <taxon>Pseudomonadati</taxon>
        <taxon>Pseudomonadota</taxon>
        <taxon>Alphaproteobacteria</taxon>
        <taxon>Sphingomonadales</taxon>
        <taxon>Sphingomonadaceae</taxon>
        <taxon>Sphingomonas</taxon>
    </lineage>
</organism>
<dbReference type="Pfam" id="PF10670">
    <property type="entry name" value="DUF4198"/>
    <property type="match status" value="1"/>
</dbReference>
<gene>
    <name evidence="2" type="ORF">M9979_07025</name>
</gene>
<dbReference type="EMBL" id="JAMLDY010000007">
    <property type="protein sequence ID" value="MCP3734624.1"/>
    <property type="molecule type" value="Genomic_DNA"/>
</dbReference>
<dbReference type="RefSeq" id="WP_254288630.1">
    <property type="nucleotide sequence ID" value="NZ_JAMLDY010000007.1"/>
</dbReference>
<feature type="chain" id="PRO_5040881256" evidence="1">
    <location>
        <begin position="20"/>
        <end position="271"/>
    </location>
</feature>